<feature type="transmembrane region" description="Helical" evidence="1">
    <location>
        <begin position="208"/>
        <end position="225"/>
    </location>
</feature>
<evidence type="ECO:0000313" key="2">
    <source>
        <dbReference type="EMBL" id="GAG48214.1"/>
    </source>
</evidence>
<protein>
    <recommendedName>
        <fullName evidence="3">Glycosyltransferase RgtA/B/C/D-like domain-containing protein</fullName>
    </recommendedName>
</protein>
<feature type="transmembrane region" description="Helical" evidence="1">
    <location>
        <begin position="30"/>
        <end position="50"/>
    </location>
</feature>
<name>X0XXR1_9ZZZZ</name>
<feature type="non-terminal residue" evidence="2">
    <location>
        <position position="1"/>
    </location>
</feature>
<feature type="transmembrane region" description="Helical" evidence="1">
    <location>
        <begin position="153"/>
        <end position="171"/>
    </location>
</feature>
<feature type="transmembrane region" description="Helical" evidence="1">
    <location>
        <begin position="177"/>
        <end position="196"/>
    </location>
</feature>
<organism evidence="2">
    <name type="scientific">marine sediment metagenome</name>
    <dbReference type="NCBI Taxonomy" id="412755"/>
    <lineage>
        <taxon>unclassified sequences</taxon>
        <taxon>metagenomes</taxon>
        <taxon>ecological metagenomes</taxon>
    </lineage>
</organism>
<keyword evidence="1" id="KW-0812">Transmembrane</keyword>
<comment type="caution">
    <text evidence="2">The sequence shown here is derived from an EMBL/GenBank/DDBJ whole genome shotgun (WGS) entry which is preliminary data.</text>
</comment>
<keyword evidence="1" id="KW-0472">Membrane</keyword>
<feature type="transmembrane region" description="Helical" evidence="1">
    <location>
        <begin position="127"/>
        <end position="148"/>
    </location>
</feature>
<feature type="transmembrane region" description="Helical" evidence="1">
    <location>
        <begin position="71"/>
        <end position="92"/>
    </location>
</feature>
<gene>
    <name evidence="2" type="ORF">S01H1_75262</name>
</gene>
<evidence type="ECO:0000256" key="1">
    <source>
        <dbReference type="SAM" id="Phobius"/>
    </source>
</evidence>
<dbReference type="AlphaFoldDB" id="X0XXR1"/>
<evidence type="ECO:0008006" key="3">
    <source>
        <dbReference type="Google" id="ProtNLM"/>
    </source>
</evidence>
<reference evidence="2" key="1">
    <citation type="journal article" date="2014" name="Front. Microbiol.">
        <title>High frequency of phylogenetically diverse reductive dehalogenase-homologous genes in deep subseafloor sedimentary metagenomes.</title>
        <authorList>
            <person name="Kawai M."/>
            <person name="Futagami T."/>
            <person name="Toyoda A."/>
            <person name="Takaki Y."/>
            <person name="Nishi S."/>
            <person name="Hori S."/>
            <person name="Arai W."/>
            <person name="Tsubouchi T."/>
            <person name="Morono Y."/>
            <person name="Uchiyama I."/>
            <person name="Ito T."/>
            <person name="Fujiyama A."/>
            <person name="Inagaki F."/>
            <person name="Takami H."/>
        </authorList>
    </citation>
    <scope>NUCLEOTIDE SEQUENCE</scope>
    <source>
        <strain evidence="2">Expedition CK06-06</strain>
    </source>
</reference>
<proteinExistence type="predicted"/>
<dbReference type="EMBL" id="BARS01050411">
    <property type="protein sequence ID" value="GAG48214.1"/>
    <property type="molecule type" value="Genomic_DNA"/>
</dbReference>
<keyword evidence="1" id="KW-1133">Transmembrane helix</keyword>
<sequence>SILLLWCALAWWMAARLAYSGALKDSLLCGLFLGLACSSQYTALPLLILIPSAQVHAFFTGQGNRKNILKTIAAGFAAAGAAFALTSPFILIDYRAFWATMTDLGLYVDSLRTVPIPDAVKAVLFNMANFAGVWPIFIISLLGIFYLWHDKKALACTITVPILAIFIFLSSRPDGAVVRYMFPVFPALALVAQYGLGSMRKAVPHRAVIAAVGILLMLPGLINSLKSDRELNLTDTRT</sequence>
<accession>X0XXR1</accession>
<feature type="non-terminal residue" evidence="2">
    <location>
        <position position="238"/>
    </location>
</feature>